<dbReference type="RefSeq" id="WP_134751319.1">
    <property type="nucleotide sequence ID" value="NZ_MYFO02000005.1"/>
</dbReference>
<comment type="caution">
    <text evidence="1">The sequence shown here is derived from an EMBL/GenBank/DDBJ whole genome shotgun (WGS) entry which is preliminary data.</text>
</comment>
<evidence type="ECO:0000313" key="1">
    <source>
        <dbReference type="EMBL" id="TFE89284.1"/>
    </source>
</evidence>
<evidence type="ECO:0000313" key="2">
    <source>
        <dbReference type="Proteomes" id="UP000298246"/>
    </source>
</evidence>
<accession>A0A4Y8Q5B0</accession>
<sequence length="105" mass="12367">MKLRITYREVSRLSPEQVSTLRSWWQPQEGDYLSLDEHEEMVYFLNGINRTKAIPLLNLGQMVQFLDERKLLHTIEQRDGLWTVNNQFSDSELCNALWQAVEAAL</sequence>
<organism evidence="1 2">
    <name type="scientific">Paenibacillus athensensis</name>
    <dbReference type="NCBI Taxonomy" id="1967502"/>
    <lineage>
        <taxon>Bacteria</taxon>
        <taxon>Bacillati</taxon>
        <taxon>Bacillota</taxon>
        <taxon>Bacilli</taxon>
        <taxon>Bacillales</taxon>
        <taxon>Paenibacillaceae</taxon>
        <taxon>Paenibacillus</taxon>
    </lineage>
</organism>
<dbReference type="AlphaFoldDB" id="A0A4Y8Q5B0"/>
<dbReference type="Proteomes" id="UP000298246">
    <property type="component" value="Unassembled WGS sequence"/>
</dbReference>
<keyword evidence="2" id="KW-1185">Reference proteome</keyword>
<proteinExistence type="predicted"/>
<dbReference type="EMBL" id="MYFO01000007">
    <property type="protein sequence ID" value="TFE89284.1"/>
    <property type="molecule type" value="Genomic_DNA"/>
</dbReference>
<reference evidence="1 2" key="1">
    <citation type="submission" date="2017-03" db="EMBL/GenBank/DDBJ databases">
        <title>Isolation of Levoglucosan Utilizing Bacteria.</title>
        <authorList>
            <person name="Arya A.S."/>
        </authorList>
    </citation>
    <scope>NUCLEOTIDE SEQUENCE [LARGE SCALE GENOMIC DNA]</scope>
    <source>
        <strain evidence="1 2">MEC069</strain>
    </source>
</reference>
<gene>
    <name evidence="1" type="ORF">B5M42_07430</name>
</gene>
<name>A0A4Y8Q5B0_9BACL</name>
<protein>
    <submittedName>
        <fullName evidence="1">Uncharacterized protein</fullName>
    </submittedName>
</protein>
<dbReference type="OrthoDB" id="2616912at2"/>